<dbReference type="SUPFAM" id="SSF109604">
    <property type="entry name" value="HD-domain/PDEase-like"/>
    <property type="match status" value="1"/>
</dbReference>
<dbReference type="GO" id="GO:0046872">
    <property type="term" value="F:metal ion binding"/>
    <property type="evidence" value="ECO:0007669"/>
    <property type="project" value="UniProtKB-KW"/>
</dbReference>
<dbReference type="FunCoup" id="T1G4C8">
    <property type="interactions" value="102"/>
</dbReference>
<keyword evidence="8" id="KW-0812">Transmembrane</keyword>
<dbReference type="GeneID" id="20215926"/>
<accession>T1G4C8</accession>
<name>T1G4C8_HELRO</name>
<evidence type="ECO:0000259" key="9">
    <source>
        <dbReference type="PROSITE" id="PS51845"/>
    </source>
</evidence>
<dbReference type="EMBL" id="AMQM01004935">
    <property type="status" value="NOT_ANNOTATED_CDS"/>
    <property type="molecule type" value="Genomic_DNA"/>
</dbReference>
<comment type="cofactor">
    <cofactor evidence="7">
        <name>a divalent metal cation</name>
        <dbReference type="ChEBI" id="CHEBI:60240"/>
    </cofactor>
    <text evidence="7">Binds 2 divalent metal cations per subunit. Site 1 may preferentially bind zinc ions, while site 2 has a preference for magnesium and/or manganese ions.</text>
</comment>
<dbReference type="SMART" id="SM00471">
    <property type="entry name" value="HDc"/>
    <property type="match status" value="1"/>
</dbReference>
<dbReference type="EC" id="3.1.4.-" evidence="7"/>
<evidence type="ECO:0000313" key="11">
    <source>
        <dbReference type="EnsemblMetazoa" id="HelroP81315"/>
    </source>
</evidence>
<evidence type="ECO:0000313" key="10">
    <source>
        <dbReference type="EMBL" id="ESO01557.1"/>
    </source>
</evidence>
<feature type="binding site" evidence="6">
    <location>
        <position position="182"/>
    </location>
    <ligand>
        <name>Zn(2+)</name>
        <dbReference type="ChEBI" id="CHEBI:29105"/>
        <label>1</label>
    </ligand>
</feature>
<dbReference type="CTD" id="20215926"/>
<keyword evidence="8" id="KW-1133">Transmembrane helix</keyword>
<dbReference type="GO" id="GO:0004117">
    <property type="term" value="F:calmodulin-activated dual specificity 3',5'-cyclic-GMP, 3',5'-cyclic-AMP phosphodiesterase activity"/>
    <property type="evidence" value="ECO:0000318"/>
    <property type="project" value="GO_Central"/>
</dbReference>
<dbReference type="RefSeq" id="XP_009020211.1">
    <property type="nucleotide sequence ID" value="XM_009021963.1"/>
</dbReference>
<gene>
    <name evidence="11" type="primary">20215926</name>
    <name evidence="10" type="ORF">HELRODRAFT_81315</name>
</gene>
<dbReference type="GO" id="GO:0007165">
    <property type="term" value="P:signal transduction"/>
    <property type="evidence" value="ECO:0007669"/>
    <property type="project" value="InterPro"/>
</dbReference>
<dbReference type="Pfam" id="PF00233">
    <property type="entry name" value="PDEase_I"/>
    <property type="match status" value="1"/>
</dbReference>
<feature type="binding site" evidence="6">
    <location>
        <position position="219"/>
    </location>
    <ligand>
        <name>Zn(2+)</name>
        <dbReference type="ChEBI" id="CHEBI:29105"/>
        <label>2</label>
    </ligand>
</feature>
<evidence type="ECO:0000256" key="8">
    <source>
        <dbReference type="SAM" id="Phobius"/>
    </source>
</evidence>
<keyword evidence="1" id="KW-0140">cGMP</keyword>
<reference evidence="10 12" key="2">
    <citation type="journal article" date="2013" name="Nature">
        <title>Insights into bilaterian evolution from three spiralian genomes.</title>
        <authorList>
            <person name="Simakov O."/>
            <person name="Marletaz F."/>
            <person name="Cho S.J."/>
            <person name="Edsinger-Gonzales E."/>
            <person name="Havlak P."/>
            <person name="Hellsten U."/>
            <person name="Kuo D.H."/>
            <person name="Larsson T."/>
            <person name="Lv J."/>
            <person name="Arendt D."/>
            <person name="Savage R."/>
            <person name="Osoegawa K."/>
            <person name="de Jong P."/>
            <person name="Grimwood J."/>
            <person name="Chapman J.A."/>
            <person name="Shapiro H."/>
            <person name="Aerts A."/>
            <person name="Otillar R.P."/>
            <person name="Terry A.Y."/>
            <person name="Boore J.L."/>
            <person name="Grigoriev I.V."/>
            <person name="Lindberg D.R."/>
            <person name="Seaver E.C."/>
            <person name="Weisblat D.A."/>
            <person name="Putnam N.H."/>
            <person name="Rokhsar D.S."/>
        </authorList>
    </citation>
    <scope>NUCLEOTIDE SEQUENCE</scope>
</reference>
<organism evidence="11 12">
    <name type="scientific">Helobdella robusta</name>
    <name type="common">Californian leech</name>
    <dbReference type="NCBI Taxonomy" id="6412"/>
    <lineage>
        <taxon>Eukaryota</taxon>
        <taxon>Metazoa</taxon>
        <taxon>Spiralia</taxon>
        <taxon>Lophotrochozoa</taxon>
        <taxon>Annelida</taxon>
        <taxon>Clitellata</taxon>
        <taxon>Hirudinea</taxon>
        <taxon>Rhynchobdellida</taxon>
        <taxon>Glossiphoniidae</taxon>
        <taxon>Helobdella</taxon>
    </lineage>
</organism>
<evidence type="ECO:0000256" key="3">
    <source>
        <dbReference type="ARBA" id="ARBA00022801"/>
    </source>
</evidence>
<dbReference type="PANTHER" id="PTHR11347">
    <property type="entry name" value="CYCLIC NUCLEOTIDE PHOSPHODIESTERASE"/>
    <property type="match status" value="1"/>
</dbReference>
<reference evidence="12" key="1">
    <citation type="submission" date="2012-12" db="EMBL/GenBank/DDBJ databases">
        <authorList>
            <person name="Hellsten U."/>
            <person name="Grimwood J."/>
            <person name="Chapman J.A."/>
            <person name="Shapiro H."/>
            <person name="Aerts A."/>
            <person name="Otillar R.P."/>
            <person name="Terry A.Y."/>
            <person name="Boore J.L."/>
            <person name="Simakov O."/>
            <person name="Marletaz F."/>
            <person name="Cho S.-J."/>
            <person name="Edsinger-Gonzales E."/>
            <person name="Havlak P."/>
            <person name="Kuo D.-H."/>
            <person name="Larsson T."/>
            <person name="Lv J."/>
            <person name="Arendt D."/>
            <person name="Savage R."/>
            <person name="Osoegawa K."/>
            <person name="de Jong P."/>
            <person name="Lindberg D.R."/>
            <person name="Seaver E.C."/>
            <person name="Weisblat D.A."/>
            <person name="Putnam N.H."/>
            <person name="Grigoriev I.V."/>
            <person name="Rokhsar D.S."/>
        </authorList>
    </citation>
    <scope>NUCLEOTIDE SEQUENCE</scope>
</reference>
<dbReference type="CDD" id="cd00077">
    <property type="entry name" value="HDc"/>
    <property type="match status" value="1"/>
</dbReference>
<reference evidence="11" key="3">
    <citation type="submission" date="2015-06" db="UniProtKB">
        <authorList>
            <consortium name="EnsemblMetazoa"/>
        </authorList>
    </citation>
    <scope>IDENTIFICATION</scope>
</reference>
<feature type="binding site" evidence="5">
    <location>
        <begin position="178"/>
        <end position="182"/>
    </location>
    <ligand>
        <name>AMP</name>
        <dbReference type="ChEBI" id="CHEBI:456215"/>
    </ligand>
</feature>
<dbReference type="STRING" id="6412.T1G4C8"/>
<dbReference type="KEGG" id="hro:HELRODRAFT_81315"/>
<feature type="binding site" evidence="6">
    <location>
        <position position="219"/>
    </location>
    <ligand>
        <name>Zn(2+)</name>
        <dbReference type="ChEBI" id="CHEBI:29105"/>
        <label>1</label>
    </ligand>
</feature>
<evidence type="ECO:0000256" key="7">
    <source>
        <dbReference type="RuleBase" id="RU363067"/>
    </source>
</evidence>
<keyword evidence="3 7" id="KW-0378">Hydrolase</keyword>
<dbReference type="InterPro" id="IPR013706">
    <property type="entry name" value="PDE1_N"/>
</dbReference>
<evidence type="ECO:0000256" key="5">
    <source>
        <dbReference type="PIRSR" id="PIRSR623088-2"/>
    </source>
</evidence>
<feature type="binding site" evidence="5">
    <location>
        <position position="219"/>
    </location>
    <ligand>
        <name>AMP</name>
        <dbReference type="ChEBI" id="CHEBI:456215"/>
    </ligand>
</feature>
<evidence type="ECO:0000256" key="2">
    <source>
        <dbReference type="ARBA" id="ARBA00022723"/>
    </source>
</evidence>
<dbReference type="PROSITE" id="PS51845">
    <property type="entry name" value="PDEASE_I_2"/>
    <property type="match status" value="1"/>
</dbReference>
<dbReference type="InterPro" id="IPR023088">
    <property type="entry name" value="PDEase"/>
</dbReference>
<dbReference type="InterPro" id="IPR002073">
    <property type="entry name" value="PDEase_catalytic_dom"/>
</dbReference>
<dbReference type="HOGENOM" id="CLU_005940_1_4_1"/>
<feature type="binding site" evidence="5">
    <location>
        <position position="326"/>
    </location>
    <ligand>
        <name>AMP</name>
        <dbReference type="ChEBI" id="CHEBI:456215"/>
    </ligand>
</feature>
<dbReference type="EMBL" id="KB096743">
    <property type="protein sequence ID" value="ESO01557.1"/>
    <property type="molecule type" value="Genomic_DNA"/>
</dbReference>
<evidence type="ECO:0000256" key="4">
    <source>
        <dbReference type="PIRSR" id="PIRSR623088-1"/>
    </source>
</evidence>
<dbReference type="eggNOG" id="KOG3688">
    <property type="taxonomic scope" value="Eukaryota"/>
</dbReference>
<feature type="binding site" evidence="6">
    <location>
        <position position="326"/>
    </location>
    <ligand>
        <name>Zn(2+)</name>
        <dbReference type="ChEBI" id="CHEBI:29105"/>
        <label>1</label>
    </ligand>
</feature>
<evidence type="ECO:0000313" key="12">
    <source>
        <dbReference type="Proteomes" id="UP000015101"/>
    </source>
</evidence>
<dbReference type="EMBL" id="AMQM01004934">
    <property type="status" value="NOT_ANNOTATED_CDS"/>
    <property type="molecule type" value="Genomic_DNA"/>
</dbReference>
<keyword evidence="2 6" id="KW-0479">Metal-binding</keyword>
<dbReference type="InParanoid" id="T1G4C8"/>
<dbReference type="PROSITE" id="PS00126">
    <property type="entry name" value="PDEASE_I_1"/>
    <property type="match status" value="1"/>
</dbReference>
<dbReference type="InterPro" id="IPR003607">
    <property type="entry name" value="HD/PDEase_dom"/>
</dbReference>
<feature type="active site" description="Proton donor" evidence="4">
    <location>
        <position position="178"/>
    </location>
</feature>
<dbReference type="AlphaFoldDB" id="T1G4C8"/>
<keyword evidence="8" id="KW-0472">Membrane</keyword>
<dbReference type="OrthoDB" id="189220at2759"/>
<evidence type="ECO:0000256" key="6">
    <source>
        <dbReference type="PIRSR" id="PIRSR623088-3"/>
    </source>
</evidence>
<evidence type="ECO:0000256" key="1">
    <source>
        <dbReference type="ARBA" id="ARBA00022535"/>
    </source>
</evidence>
<protein>
    <recommendedName>
        <fullName evidence="7">Phosphodiesterase</fullName>
        <ecNumber evidence="7">3.1.4.-</ecNumber>
    </recommendedName>
</protein>
<dbReference type="OMA" id="YHRHSQT"/>
<proteinExistence type="inferred from homology"/>
<feature type="binding site" evidence="6">
    <location>
        <position position="218"/>
    </location>
    <ligand>
        <name>Zn(2+)</name>
        <dbReference type="ChEBI" id="CHEBI:29105"/>
        <label>1</label>
    </ligand>
</feature>
<dbReference type="GO" id="GO:0048101">
    <property type="term" value="F:calmodulin-activated 3',5'-cyclic-GMP phosphodiesterase activity"/>
    <property type="evidence" value="ECO:0000318"/>
    <property type="project" value="GO_Central"/>
</dbReference>
<sequence>MYVSVFTIIIIIIKAIIVIIIIIIIIRRAIITEQDEFSRVETDAVPPEVKDWLSMTFTQSNNSTAANRKSRATRAKFRSVANCIRAGIMVDKIYRRVANTSTVQVPTQILHYYKSIDEWSFQLLSMNEVSDGHILKLIGLEILQKFDLVNKFKINLQTLDNFLSRLEVGYGKHGNPYHNAVHAADVTQTVHGVLISTGLASWLTDLELLTVLTSCMIHDFEHTGTTNNYHINTASDIAIMYNDKSVLENYHLSATFRVMKDPEFNPFNNLKPDDYKEFRNLMIEIVLATDMSCHFQQIKNMKSLLSSASENVDRAKAFSLIVHCADISHPAKPWNQHNKWTEFLIEEFFSQGDKELALGLPVSPLCDRNNTHVPESQIGFIDFIVDPSFQVMGDMIDKMLSDILQQHHIISTNNSNNNNLGNINKNINTQNINENASHHFSKTRN</sequence>
<feature type="binding site" evidence="5">
    <location>
        <position position="377"/>
    </location>
    <ligand>
        <name>AMP</name>
        <dbReference type="ChEBI" id="CHEBI:456215"/>
    </ligand>
</feature>
<dbReference type="Pfam" id="PF08499">
    <property type="entry name" value="PDEase_I_N"/>
    <property type="match status" value="1"/>
</dbReference>
<dbReference type="InterPro" id="IPR023174">
    <property type="entry name" value="PDEase_CS"/>
</dbReference>
<feature type="domain" description="PDEase" evidence="9">
    <location>
        <begin position="101"/>
        <end position="445"/>
    </location>
</feature>
<dbReference type="EnsemblMetazoa" id="HelroT81315">
    <property type="protein sequence ID" value="HelroP81315"/>
    <property type="gene ID" value="HelroG81315"/>
</dbReference>
<keyword evidence="12" id="KW-1185">Reference proteome</keyword>
<dbReference type="PRINTS" id="PR00387">
    <property type="entry name" value="PDIESTERASE1"/>
</dbReference>
<dbReference type="GO" id="GO:0141162">
    <property type="term" value="P:negative regulation of cAMP/PKA signal transduction"/>
    <property type="evidence" value="ECO:0000318"/>
    <property type="project" value="GO_Central"/>
</dbReference>
<dbReference type="Gene3D" id="1.10.1300.10">
    <property type="entry name" value="3'5'-cyclic nucleotide phosphodiesterase, catalytic domain"/>
    <property type="match status" value="1"/>
</dbReference>
<comment type="similarity">
    <text evidence="7">Belongs to the cyclic nucleotide phosphodiesterase family.</text>
</comment>
<dbReference type="InterPro" id="IPR036971">
    <property type="entry name" value="PDEase_catalytic_dom_sf"/>
</dbReference>
<feature type="transmembrane region" description="Helical" evidence="8">
    <location>
        <begin position="6"/>
        <end position="26"/>
    </location>
</feature>
<dbReference type="Proteomes" id="UP000015101">
    <property type="component" value="Unassembled WGS sequence"/>
</dbReference>